<keyword evidence="1" id="KW-0812">Transmembrane</keyword>
<dbReference type="Proteomes" id="UP001519273">
    <property type="component" value="Unassembled WGS sequence"/>
</dbReference>
<accession>A0ABS4H9F3</accession>
<feature type="transmembrane region" description="Helical" evidence="1">
    <location>
        <begin position="57"/>
        <end position="76"/>
    </location>
</feature>
<dbReference type="RefSeq" id="WP_209853402.1">
    <property type="nucleotide sequence ID" value="NZ_CBCRVE010000025.1"/>
</dbReference>
<feature type="transmembrane region" description="Helical" evidence="1">
    <location>
        <begin position="88"/>
        <end position="106"/>
    </location>
</feature>
<organism evidence="2 3">
    <name type="scientific">Paenibacillus sediminis</name>
    <dbReference type="NCBI Taxonomy" id="664909"/>
    <lineage>
        <taxon>Bacteria</taxon>
        <taxon>Bacillati</taxon>
        <taxon>Bacillota</taxon>
        <taxon>Bacilli</taxon>
        <taxon>Bacillales</taxon>
        <taxon>Paenibacillaceae</taxon>
        <taxon>Paenibacillus</taxon>
    </lineage>
</organism>
<name>A0ABS4H9F3_9BACL</name>
<sequence>MGETINDRENEIIISYLPEKEDPMEKKKIIRKLFIALITSTVYLIVFELLFSDLIELTIGVILVLFLLIFPLSFIADHKSIQRKLFQIPLSFIVQVLLPTVIVLPFEHFYGIMTFSVLFTGLIHLILDLIFVKSTKS</sequence>
<gene>
    <name evidence="2" type="ORF">J2Z20_003622</name>
</gene>
<reference evidence="2 3" key="1">
    <citation type="submission" date="2021-03" db="EMBL/GenBank/DDBJ databases">
        <title>Genomic Encyclopedia of Type Strains, Phase IV (KMG-IV): sequencing the most valuable type-strain genomes for metagenomic binning, comparative biology and taxonomic classification.</title>
        <authorList>
            <person name="Goeker M."/>
        </authorList>
    </citation>
    <scope>NUCLEOTIDE SEQUENCE [LARGE SCALE GENOMIC DNA]</scope>
    <source>
        <strain evidence="2 3">DSM 23491</strain>
    </source>
</reference>
<keyword evidence="1" id="KW-0472">Membrane</keyword>
<evidence type="ECO:0000313" key="3">
    <source>
        <dbReference type="Proteomes" id="UP001519273"/>
    </source>
</evidence>
<dbReference type="EMBL" id="JAGGKP010000023">
    <property type="protein sequence ID" value="MBP1938680.1"/>
    <property type="molecule type" value="Genomic_DNA"/>
</dbReference>
<evidence type="ECO:0000256" key="1">
    <source>
        <dbReference type="SAM" id="Phobius"/>
    </source>
</evidence>
<feature type="transmembrane region" description="Helical" evidence="1">
    <location>
        <begin position="33"/>
        <end position="51"/>
    </location>
</feature>
<feature type="transmembrane region" description="Helical" evidence="1">
    <location>
        <begin position="112"/>
        <end position="132"/>
    </location>
</feature>
<keyword evidence="1" id="KW-1133">Transmembrane helix</keyword>
<protein>
    <submittedName>
        <fullName evidence="2">Small-conductance mechanosensitive channel</fullName>
    </submittedName>
</protein>
<keyword evidence="3" id="KW-1185">Reference proteome</keyword>
<comment type="caution">
    <text evidence="2">The sequence shown here is derived from an EMBL/GenBank/DDBJ whole genome shotgun (WGS) entry which is preliminary data.</text>
</comment>
<proteinExistence type="predicted"/>
<evidence type="ECO:0000313" key="2">
    <source>
        <dbReference type="EMBL" id="MBP1938680.1"/>
    </source>
</evidence>